<keyword evidence="2" id="KW-0805">Transcription regulation</keyword>
<protein>
    <submittedName>
        <fullName evidence="6">LysR family transcriptional regulator</fullName>
    </submittedName>
</protein>
<dbReference type="Gene3D" id="3.40.190.290">
    <property type="match status" value="1"/>
</dbReference>
<evidence type="ECO:0000313" key="7">
    <source>
        <dbReference type="Proteomes" id="UP000324973"/>
    </source>
</evidence>
<reference evidence="6 7" key="1">
    <citation type="submission" date="2019-08" db="EMBL/GenBank/DDBJ databases">
        <title>Luteimonas viscosus sp. nov., isolated from soil of a sunflower field.</title>
        <authorList>
            <person name="Jianli Z."/>
            <person name="Ying Z."/>
        </authorList>
    </citation>
    <scope>NUCLEOTIDE SEQUENCE [LARGE SCALE GENOMIC DNA]</scope>
    <source>
        <strain evidence="6 7">XBU10</strain>
    </source>
</reference>
<dbReference type="SUPFAM" id="SSF53850">
    <property type="entry name" value="Periplasmic binding protein-like II"/>
    <property type="match status" value="1"/>
</dbReference>
<dbReference type="AlphaFoldDB" id="A0A5D4XP00"/>
<gene>
    <name evidence="6" type="ORF">FZO89_04100</name>
</gene>
<keyword evidence="3" id="KW-0238">DNA-binding</keyword>
<dbReference type="SUPFAM" id="SSF46785">
    <property type="entry name" value="Winged helix' DNA-binding domain"/>
    <property type="match status" value="1"/>
</dbReference>
<dbReference type="Pfam" id="PF00126">
    <property type="entry name" value="HTH_1"/>
    <property type="match status" value="1"/>
</dbReference>
<dbReference type="FunFam" id="1.10.10.10:FF:000001">
    <property type="entry name" value="LysR family transcriptional regulator"/>
    <property type="match status" value="1"/>
</dbReference>
<evidence type="ECO:0000259" key="5">
    <source>
        <dbReference type="PROSITE" id="PS50931"/>
    </source>
</evidence>
<dbReference type="GO" id="GO:0003700">
    <property type="term" value="F:DNA-binding transcription factor activity"/>
    <property type="evidence" value="ECO:0007669"/>
    <property type="project" value="InterPro"/>
</dbReference>
<sequence length="305" mass="33478">MDRFDAMQAFVRVVETGSFTRAAESLRISRTSATQLVQRLEQRLRVRLLNRTTRRVALTSEGALFYERALRLLADMAEAEASVAGVAAAPGGRLRVDVPSPFARLVLVPALPDFHARYPDLRLELGVSDRVVDLVDDNVDCVVRGGVLVDQSLVARKLVDLRMASYAAPAYLARAGMPVHPRELSEDGAHRLVAFQSMRSGSQVLPLDMQRGGERVQVRGHHLLAVDDGNAYVAAGVAGLGVLCMPAYLARGHLEAGELVEVLADWRMDALPLSVAYRPNRHVSARLRVFIDWLLDVVATQRLDA</sequence>
<keyword evidence="7" id="KW-1185">Reference proteome</keyword>
<dbReference type="PROSITE" id="PS50931">
    <property type="entry name" value="HTH_LYSR"/>
    <property type="match status" value="1"/>
</dbReference>
<name>A0A5D4XP00_9GAMM</name>
<dbReference type="InterPro" id="IPR005119">
    <property type="entry name" value="LysR_subst-bd"/>
</dbReference>
<dbReference type="PANTHER" id="PTHR30537">
    <property type="entry name" value="HTH-TYPE TRANSCRIPTIONAL REGULATOR"/>
    <property type="match status" value="1"/>
</dbReference>
<feature type="domain" description="HTH lysR-type" evidence="5">
    <location>
        <begin position="1"/>
        <end position="59"/>
    </location>
</feature>
<dbReference type="Gene3D" id="1.10.10.10">
    <property type="entry name" value="Winged helix-like DNA-binding domain superfamily/Winged helix DNA-binding domain"/>
    <property type="match status" value="1"/>
</dbReference>
<dbReference type="InterPro" id="IPR000847">
    <property type="entry name" value="LysR_HTH_N"/>
</dbReference>
<organism evidence="6 7">
    <name type="scientific">Luteimonas viscosa</name>
    <dbReference type="NCBI Taxonomy" id="1132694"/>
    <lineage>
        <taxon>Bacteria</taxon>
        <taxon>Pseudomonadati</taxon>
        <taxon>Pseudomonadota</taxon>
        <taxon>Gammaproteobacteria</taxon>
        <taxon>Lysobacterales</taxon>
        <taxon>Lysobacteraceae</taxon>
        <taxon>Luteimonas</taxon>
    </lineage>
</organism>
<evidence type="ECO:0000313" key="6">
    <source>
        <dbReference type="EMBL" id="TYT25511.1"/>
    </source>
</evidence>
<evidence type="ECO:0000256" key="3">
    <source>
        <dbReference type="ARBA" id="ARBA00023125"/>
    </source>
</evidence>
<evidence type="ECO:0000256" key="4">
    <source>
        <dbReference type="ARBA" id="ARBA00023163"/>
    </source>
</evidence>
<dbReference type="InterPro" id="IPR036388">
    <property type="entry name" value="WH-like_DNA-bd_sf"/>
</dbReference>
<proteinExistence type="inferred from homology"/>
<dbReference type="GO" id="GO:0006351">
    <property type="term" value="P:DNA-templated transcription"/>
    <property type="evidence" value="ECO:0007669"/>
    <property type="project" value="TreeGrafter"/>
</dbReference>
<comment type="similarity">
    <text evidence="1">Belongs to the LysR transcriptional regulatory family.</text>
</comment>
<dbReference type="PANTHER" id="PTHR30537:SF17">
    <property type="entry name" value="LYSR-FAMILY REGULATORY PROTEIN"/>
    <property type="match status" value="1"/>
</dbReference>
<dbReference type="OrthoDB" id="9810065at2"/>
<evidence type="ECO:0000256" key="2">
    <source>
        <dbReference type="ARBA" id="ARBA00023015"/>
    </source>
</evidence>
<dbReference type="EMBL" id="VTFT01000001">
    <property type="protein sequence ID" value="TYT25511.1"/>
    <property type="molecule type" value="Genomic_DNA"/>
</dbReference>
<dbReference type="GO" id="GO:0043565">
    <property type="term" value="F:sequence-specific DNA binding"/>
    <property type="evidence" value="ECO:0007669"/>
    <property type="project" value="TreeGrafter"/>
</dbReference>
<dbReference type="InterPro" id="IPR058163">
    <property type="entry name" value="LysR-type_TF_proteobact-type"/>
</dbReference>
<dbReference type="Pfam" id="PF03466">
    <property type="entry name" value="LysR_substrate"/>
    <property type="match status" value="1"/>
</dbReference>
<dbReference type="Proteomes" id="UP000324973">
    <property type="component" value="Unassembled WGS sequence"/>
</dbReference>
<comment type="caution">
    <text evidence="6">The sequence shown here is derived from an EMBL/GenBank/DDBJ whole genome shotgun (WGS) entry which is preliminary data.</text>
</comment>
<accession>A0A5D4XP00</accession>
<evidence type="ECO:0000256" key="1">
    <source>
        <dbReference type="ARBA" id="ARBA00009437"/>
    </source>
</evidence>
<dbReference type="InterPro" id="IPR036390">
    <property type="entry name" value="WH_DNA-bd_sf"/>
</dbReference>
<keyword evidence="4" id="KW-0804">Transcription</keyword>